<reference evidence="2 3" key="1">
    <citation type="submission" date="2007-03" db="EMBL/GenBank/DDBJ databases">
        <authorList>
            <person name="Stal L."/>
            <person name="Ferriera S."/>
            <person name="Johnson J."/>
            <person name="Kravitz S."/>
            <person name="Beeson K."/>
            <person name="Sutton G."/>
            <person name="Rogers Y.-H."/>
            <person name="Friedman R."/>
            <person name="Frazier M."/>
            <person name="Venter J.C."/>
        </authorList>
    </citation>
    <scope>NUCLEOTIDE SEQUENCE [LARGE SCALE GENOMIC DNA]</scope>
    <source>
        <strain evidence="2 3">CCY0110</strain>
    </source>
</reference>
<feature type="transmembrane region" description="Helical" evidence="1">
    <location>
        <begin position="309"/>
        <end position="333"/>
    </location>
</feature>
<feature type="transmembrane region" description="Helical" evidence="1">
    <location>
        <begin position="79"/>
        <end position="97"/>
    </location>
</feature>
<sequence length="375" mass="39972">MWVLANVQQAQTILQGSNTAQQAVSQSMNQLWNDTLNSSMYQAIAEIGVVFFTGTFAIFLYYWVKGLLEDGNNFAPWEQWILLAVAIALLANQGSFMRDLTFSMRDLMNATSQQVLQSSLSGNNLISAFNQISSGTGVQSWYNQQVQTCQAIPDPVQQQKCVDDARVMAQQFAQQQGSGNLLNQSGFLSGFGSAIETALVGFLLALGVAVQWLVEICWILTAFAGPIAVGGTLLPVKQKSLFAWLIAFYSIGLYQLFFNILVGMVAMVMMRSSLNNLVFAVSVGLLSPILALVLAAGGGLATLTSLASIGGAVAGAVASGGASLALGGATMAGRMAAHPAMRRMGSAYQNNVPSSVRKRIRGRVQDATTPVFSKK</sequence>
<keyword evidence="1" id="KW-1133">Transmembrane helix</keyword>
<dbReference type="eggNOG" id="ENOG502ZB51">
    <property type="taxonomic scope" value="Bacteria"/>
</dbReference>
<comment type="caution">
    <text evidence="2">The sequence shown here is derived from an EMBL/GenBank/DDBJ whole genome shotgun (WGS) entry which is preliminary data.</text>
</comment>
<gene>
    <name evidence="2" type="ORF">CY0110_31245</name>
</gene>
<dbReference type="Proteomes" id="UP000003781">
    <property type="component" value="Unassembled WGS sequence"/>
</dbReference>
<keyword evidence="1" id="KW-0812">Transmembrane</keyword>
<evidence type="ECO:0008006" key="4">
    <source>
        <dbReference type="Google" id="ProtNLM"/>
    </source>
</evidence>
<dbReference type="RefSeq" id="WP_008278024.1">
    <property type="nucleotide sequence ID" value="NZ_AAXW01000063.1"/>
</dbReference>
<evidence type="ECO:0000313" key="3">
    <source>
        <dbReference type="Proteomes" id="UP000003781"/>
    </source>
</evidence>
<dbReference type="AlphaFoldDB" id="A3IXB8"/>
<dbReference type="OrthoDB" id="426035at2"/>
<name>A3IXB8_9CHRO</name>
<proteinExistence type="predicted"/>
<organism evidence="2 3">
    <name type="scientific">Crocosphaera chwakensis CCY0110</name>
    <dbReference type="NCBI Taxonomy" id="391612"/>
    <lineage>
        <taxon>Bacteria</taxon>
        <taxon>Bacillati</taxon>
        <taxon>Cyanobacteriota</taxon>
        <taxon>Cyanophyceae</taxon>
        <taxon>Oscillatoriophycideae</taxon>
        <taxon>Chroococcales</taxon>
        <taxon>Aphanothecaceae</taxon>
        <taxon>Crocosphaera</taxon>
        <taxon>Crocosphaera chwakensis</taxon>
    </lineage>
</organism>
<feature type="transmembrane region" description="Helical" evidence="1">
    <location>
        <begin position="241"/>
        <end position="265"/>
    </location>
</feature>
<evidence type="ECO:0000256" key="1">
    <source>
        <dbReference type="SAM" id="Phobius"/>
    </source>
</evidence>
<dbReference type="EMBL" id="AAXW01000063">
    <property type="protein sequence ID" value="EAZ88861.1"/>
    <property type="molecule type" value="Genomic_DNA"/>
</dbReference>
<keyword evidence="1" id="KW-0472">Membrane</keyword>
<protein>
    <recommendedName>
        <fullName evidence="4">NAD/NADP transhydrogenase beta subunit</fullName>
    </recommendedName>
</protein>
<accession>A3IXB8</accession>
<keyword evidence="3" id="KW-1185">Reference proteome</keyword>
<feature type="transmembrane region" description="Helical" evidence="1">
    <location>
        <begin position="43"/>
        <end position="64"/>
    </location>
</feature>
<feature type="transmembrane region" description="Helical" evidence="1">
    <location>
        <begin position="198"/>
        <end position="221"/>
    </location>
</feature>
<feature type="transmembrane region" description="Helical" evidence="1">
    <location>
        <begin position="277"/>
        <end position="303"/>
    </location>
</feature>
<evidence type="ECO:0000313" key="2">
    <source>
        <dbReference type="EMBL" id="EAZ88861.1"/>
    </source>
</evidence>